<gene>
    <name evidence="2" type="ORF">V4F39_05320</name>
</gene>
<evidence type="ECO:0000256" key="1">
    <source>
        <dbReference type="SAM" id="SignalP"/>
    </source>
</evidence>
<dbReference type="Gene3D" id="3.60.15.10">
    <property type="entry name" value="Ribonuclease Z/Hydroxyacylglutathione hydrolase-like"/>
    <property type="match status" value="1"/>
</dbReference>
<organism evidence="2 3">
    <name type="scientific">Aquincola agrisoli</name>
    <dbReference type="NCBI Taxonomy" id="3119538"/>
    <lineage>
        <taxon>Bacteria</taxon>
        <taxon>Pseudomonadati</taxon>
        <taxon>Pseudomonadota</taxon>
        <taxon>Betaproteobacteria</taxon>
        <taxon>Burkholderiales</taxon>
        <taxon>Sphaerotilaceae</taxon>
        <taxon>Aquincola</taxon>
    </lineage>
</organism>
<dbReference type="EMBL" id="JAZIBG010000017">
    <property type="protein sequence ID" value="MEF7613324.1"/>
    <property type="molecule type" value="Genomic_DNA"/>
</dbReference>
<protein>
    <recommendedName>
        <fullName evidence="4">Metallo-beta-lactamase domain-containing protein</fullName>
    </recommendedName>
</protein>
<feature type="chain" id="PRO_5043488609" description="Metallo-beta-lactamase domain-containing protein" evidence="1">
    <location>
        <begin position="38"/>
        <end position="273"/>
    </location>
</feature>
<keyword evidence="3" id="KW-1185">Reference proteome</keyword>
<feature type="signal peptide" evidence="1">
    <location>
        <begin position="1"/>
        <end position="37"/>
    </location>
</feature>
<evidence type="ECO:0008006" key="4">
    <source>
        <dbReference type="Google" id="ProtNLM"/>
    </source>
</evidence>
<dbReference type="AlphaFoldDB" id="A0AAW9QD38"/>
<dbReference type="SUPFAM" id="SSF56281">
    <property type="entry name" value="Metallo-hydrolase/oxidoreductase"/>
    <property type="match status" value="1"/>
</dbReference>
<name>A0AAW9QD38_9BURK</name>
<dbReference type="InterPro" id="IPR036866">
    <property type="entry name" value="RibonucZ/Hydroxyglut_hydro"/>
</dbReference>
<evidence type="ECO:0000313" key="2">
    <source>
        <dbReference type="EMBL" id="MEF7613324.1"/>
    </source>
</evidence>
<sequence length="273" mass="27353">MAALRQDPGRRFGQRLRGAARSALAAALAASAFGAVAAAAAGAQALTAEPIKPGLYRIQGADGAALLRLDGTGIILVDAHRAGTYRPLMAEVQRIAKAPGAKVGAVALTAAGPQEAGNVPQFVEGGVPVIVQQQAAAKLAADAKAQGAAGPLVTYGTDYLLRVGGLEAEVEHVGKGRTGVDSVVWFRDLRAVAVGGLYTAGTPEPDCASGGSLAGWAAAITHLLWFDFDVAVPTRGAPVGKPELLALKSKLEAMAARAAASPQAQAGCSAPPG</sequence>
<accession>A0AAW9QD38</accession>
<comment type="caution">
    <text evidence="2">The sequence shown here is derived from an EMBL/GenBank/DDBJ whole genome shotgun (WGS) entry which is preliminary data.</text>
</comment>
<proteinExistence type="predicted"/>
<dbReference type="RefSeq" id="WP_332288268.1">
    <property type="nucleotide sequence ID" value="NZ_JAZIBG010000017.1"/>
</dbReference>
<dbReference type="Proteomes" id="UP001336250">
    <property type="component" value="Unassembled WGS sequence"/>
</dbReference>
<reference evidence="2 3" key="1">
    <citation type="submission" date="2024-02" db="EMBL/GenBank/DDBJ databases">
        <title>Genome sequence of Aquincola sp. MAHUQ-54.</title>
        <authorList>
            <person name="Huq M.A."/>
        </authorList>
    </citation>
    <scope>NUCLEOTIDE SEQUENCE [LARGE SCALE GENOMIC DNA]</scope>
    <source>
        <strain evidence="2 3">MAHUQ-54</strain>
    </source>
</reference>
<evidence type="ECO:0000313" key="3">
    <source>
        <dbReference type="Proteomes" id="UP001336250"/>
    </source>
</evidence>
<keyword evidence="1" id="KW-0732">Signal</keyword>